<feature type="signal peptide" evidence="6">
    <location>
        <begin position="1"/>
        <end position="24"/>
    </location>
</feature>
<dbReference type="GO" id="GO:0005576">
    <property type="term" value="C:extracellular region"/>
    <property type="evidence" value="ECO:0007669"/>
    <property type="project" value="InterPro"/>
</dbReference>
<dbReference type="SUPFAM" id="SSF55797">
    <property type="entry name" value="PR-1-like"/>
    <property type="match status" value="1"/>
</dbReference>
<dbReference type="CDD" id="cd05381">
    <property type="entry name" value="CAP_PR-1"/>
    <property type="match status" value="1"/>
</dbReference>
<dbReference type="InterPro" id="IPR014044">
    <property type="entry name" value="CAP_dom"/>
</dbReference>
<evidence type="ECO:0000259" key="7">
    <source>
        <dbReference type="SMART" id="SM00198"/>
    </source>
</evidence>
<keyword evidence="5" id="KW-0568">Pathogenesis-related protein</keyword>
<dbReference type="PRINTS" id="PR00838">
    <property type="entry name" value="V5ALLERGEN"/>
</dbReference>
<dbReference type="FunFam" id="3.40.33.10:FF:000006">
    <property type="entry name" value="Putative pathogenesis-related protein 1"/>
    <property type="match status" value="1"/>
</dbReference>
<dbReference type="PROSITE" id="PS01010">
    <property type="entry name" value="CRISP_2"/>
    <property type="match status" value="1"/>
</dbReference>
<dbReference type="PRINTS" id="PR00837">
    <property type="entry name" value="V5TPXLIKE"/>
</dbReference>
<sequence length="169" mass="18882">MFTAHTTLSICLLSLLCINIATNAAQISGYLPLETQFLAPQNAARAVRGMKPLVWDSRVAKYAQGYANRRRRDCELTHSNGPYGENIFWGSGKDWSAAEAATAWVSEKRFYKYWSNSCAWGKMCGHYTQIVWRGSKRVGCARAVCDGGKGVFMTCNYDPPGNYVGERPY</sequence>
<gene>
    <name evidence="8" type="ORF">Sjap_010671</name>
</gene>
<dbReference type="GO" id="GO:0098542">
    <property type="term" value="P:defense response to other organism"/>
    <property type="evidence" value="ECO:0007669"/>
    <property type="project" value="UniProtKB-ARBA"/>
</dbReference>
<name>A0AAP0J9T4_9MAGN</name>
<proteinExistence type="inferred from homology"/>
<dbReference type="InterPro" id="IPR035940">
    <property type="entry name" value="CAP_sf"/>
</dbReference>
<keyword evidence="4" id="KW-1015">Disulfide bond</keyword>
<evidence type="ECO:0000256" key="2">
    <source>
        <dbReference type="ARBA" id="ARBA00009923"/>
    </source>
</evidence>
<dbReference type="InterPro" id="IPR001283">
    <property type="entry name" value="CRISP-related"/>
</dbReference>
<dbReference type="PROSITE" id="PS01009">
    <property type="entry name" value="CRISP_1"/>
    <property type="match status" value="1"/>
</dbReference>
<comment type="caution">
    <text evidence="8">The sequence shown here is derived from an EMBL/GenBank/DDBJ whole genome shotgun (WGS) entry which is preliminary data.</text>
</comment>
<protein>
    <recommendedName>
        <fullName evidence="7">SCP domain-containing protein</fullName>
    </recommendedName>
</protein>
<dbReference type="Pfam" id="PF00188">
    <property type="entry name" value="CAP"/>
    <property type="match status" value="1"/>
</dbReference>
<dbReference type="Gene3D" id="3.40.33.10">
    <property type="entry name" value="CAP"/>
    <property type="match status" value="1"/>
</dbReference>
<feature type="domain" description="SCP" evidence="7">
    <location>
        <begin position="34"/>
        <end position="165"/>
    </location>
</feature>
<comment type="similarity">
    <text evidence="2">Belongs to the CRISP family.</text>
</comment>
<keyword evidence="5" id="KW-0611">Plant defense</keyword>
<dbReference type="Proteomes" id="UP001417504">
    <property type="component" value="Unassembled WGS sequence"/>
</dbReference>
<feature type="chain" id="PRO_5043006859" description="SCP domain-containing protein" evidence="6">
    <location>
        <begin position="25"/>
        <end position="169"/>
    </location>
</feature>
<comment type="function">
    <text evidence="1">Probably involved in the defense reaction of plants against pathogens.</text>
</comment>
<evidence type="ECO:0000256" key="3">
    <source>
        <dbReference type="ARBA" id="ARBA00022729"/>
    </source>
</evidence>
<organism evidence="8 9">
    <name type="scientific">Stephania japonica</name>
    <dbReference type="NCBI Taxonomy" id="461633"/>
    <lineage>
        <taxon>Eukaryota</taxon>
        <taxon>Viridiplantae</taxon>
        <taxon>Streptophyta</taxon>
        <taxon>Embryophyta</taxon>
        <taxon>Tracheophyta</taxon>
        <taxon>Spermatophyta</taxon>
        <taxon>Magnoliopsida</taxon>
        <taxon>Ranunculales</taxon>
        <taxon>Menispermaceae</taxon>
        <taxon>Menispermoideae</taxon>
        <taxon>Cissampelideae</taxon>
        <taxon>Stephania</taxon>
    </lineage>
</organism>
<evidence type="ECO:0000256" key="5">
    <source>
        <dbReference type="ARBA" id="ARBA00023265"/>
    </source>
</evidence>
<evidence type="ECO:0000313" key="9">
    <source>
        <dbReference type="Proteomes" id="UP001417504"/>
    </source>
</evidence>
<evidence type="ECO:0000256" key="6">
    <source>
        <dbReference type="SAM" id="SignalP"/>
    </source>
</evidence>
<dbReference type="InterPro" id="IPR002413">
    <property type="entry name" value="V5_allergen-like"/>
</dbReference>
<dbReference type="PANTHER" id="PTHR10334">
    <property type="entry name" value="CYSTEINE-RICH SECRETORY PROTEIN-RELATED"/>
    <property type="match status" value="1"/>
</dbReference>
<evidence type="ECO:0000313" key="8">
    <source>
        <dbReference type="EMBL" id="KAK9130184.1"/>
    </source>
</evidence>
<reference evidence="8 9" key="1">
    <citation type="submission" date="2024-01" db="EMBL/GenBank/DDBJ databases">
        <title>Genome assemblies of Stephania.</title>
        <authorList>
            <person name="Yang L."/>
        </authorList>
    </citation>
    <scope>NUCLEOTIDE SEQUENCE [LARGE SCALE GENOMIC DNA]</scope>
    <source>
        <strain evidence="8">QJT</strain>
        <tissue evidence="8">Leaf</tissue>
    </source>
</reference>
<dbReference type="AlphaFoldDB" id="A0AAP0J9T4"/>
<keyword evidence="3 6" id="KW-0732">Signal</keyword>
<keyword evidence="9" id="KW-1185">Reference proteome</keyword>
<dbReference type="InterPro" id="IPR018244">
    <property type="entry name" value="Allrgn_V5/Tpx1_CS"/>
</dbReference>
<dbReference type="EMBL" id="JBBNAE010000004">
    <property type="protein sequence ID" value="KAK9130184.1"/>
    <property type="molecule type" value="Genomic_DNA"/>
</dbReference>
<accession>A0AAP0J9T4</accession>
<evidence type="ECO:0000256" key="1">
    <source>
        <dbReference type="ARBA" id="ARBA00003143"/>
    </source>
</evidence>
<dbReference type="SMART" id="SM00198">
    <property type="entry name" value="SCP"/>
    <property type="match status" value="1"/>
</dbReference>
<evidence type="ECO:0000256" key="4">
    <source>
        <dbReference type="ARBA" id="ARBA00023157"/>
    </source>
</evidence>